<dbReference type="AlphaFoldDB" id="A0A0E9XUD9"/>
<accession>A0A0E9XUD9</accession>
<organism evidence="1">
    <name type="scientific">Anguilla anguilla</name>
    <name type="common">European freshwater eel</name>
    <name type="synonym">Muraena anguilla</name>
    <dbReference type="NCBI Taxonomy" id="7936"/>
    <lineage>
        <taxon>Eukaryota</taxon>
        <taxon>Metazoa</taxon>
        <taxon>Chordata</taxon>
        <taxon>Craniata</taxon>
        <taxon>Vertebrata</taxon>
        <taxon>Euteleostomi</taxon>
        <taxon>Actinopterygii</taxon>
        <taxon>Neopterygii</taxon>
        <taxon>Teleostei</taxon>
        <taxon>Anguilliformes</taxon>
        <taxon>Anguillidae</taxon>
        <taxon>Anguilla</taxon>
    </lineage>
</organism>
<reference evidence="1" key="1">
    <citation type="submission" date="2014-11" db="EMBL/GenBank/DDBJ databases">
        <authorList>
            <person name="Amaro Gonzalez C."/>
        </authorList>
    </citation>
    <scope>NUCLEOTIDE SEQUENCE</scope>
</reference>
<protein>
    <submittedName>
        <fullName evidence="1">Uncharacterized protein</fullName>
    </submittedName>
</protein>
<sequence length="42" mass="4799">MNRDVRVRNRNIYAQKMCIHGRCPVNPFTSVLSDYGDLSSAL</sequence>
<evidence type="ECO:0000313" key="1">
    <source>
        <dbReference type="EMBL" id="JAI06338.1"/>
    </source>
</evidence>
<reference evidence="1" key="2">
    <citation type="journal article" date="2015" name="Fish Shellfish Immunol.">
        <title>Early steps in the European eel (Anguilla anguilla)-Vibrio vulnificus interaction in the gills: Role of the RtxA13 toxin.</title>
        <authorList>
            <person name="Callol A."/>
            <person name="Pajuelo D."/>
            <person name="Ebbesson L."/>
            <person name="Teles M."/>
            <person name="MacKenzie S."/>
            <person name="Amaro C."/>
        </authorList>
    </citation>
    <scope>NUCLEOTIDE SEQUENCE</scope>
</reference>
<dbReference type="EMBL" id="GBXM01002240">
    <property type="protein sequence ID" value="JAI06338.1"/>
    <property type="molecule type" value="Transcribed_RNA"/>
</dbReference>
<proteinExistence type="predicted"/>
<name>A0A0E9XUD9_ANGAN</name>